<keyword evidence="11" id="KW-0406">Ion transport</keyword>
<evidence type="ECO:0000256" key="15">
    <source>
        <dbReference type="SAM" id="MobiDB-lite"/>
    </source>
</evidence>
<evidence type="ECO:0000256" key="3">
    <source>
        <dbReference type="ARBA" id="ARBA00022448"/>
    </source>
</evidence>
<accession>A0A8T2MUM8</accession>
<dbReference type="Pfam" id="PF08399">
    <property type="entry name" value="VWA_N"/>
    <property type="match status" value="1"/>
</dbReference>
<keyword evidence="8" id="KW-0106">Calcium</keyword>
<keyword evidence="14" id="KW-0407">Ion channel</keyword>
<keyword evidence="12" id="KW-0472">Membrane</keyword>
<evidence type="ECO:0000256" key="10">
    <source>
        <dbReference type="ARBA" id="ARBA00022989"/>
    </source>
</evidence>
<keyword evidence="3" id="KW-0813">Transport</keyword>
<dbReference type="Gene3D" id="3.30.450.20">
    <property type="entry name" value="PAS domain"/>
    <property type="match status" value="1"/>
</dbReference>
<dbReference type="InterPro" id="IPR013608">
    <property type="entry name" value="VWA_N"/>
</dbReference>
<dbReference type="Gene3D" id="3.40.50.410">
    <property type="entry name" value="von Willebrand factor, type A domain"/>
    <property type="match status" value="1"/>
</dbReference>
<keyword evidence="10" id="KW-1133">Transmembrane helix</keyword>
<comment type="subcellular location">
    <subcellularLocation>
        <location evidence="1">Membrane</location>
        <topology evidence="1">Single-pass type I membrane protein</topology>
    </subcellularLocation>
</comment>
<protein>
    <recommendedName>
        <fullName evidence="16">VWFA domain-containing protein</fullName>
    </recommendedName>
</protein>
<dbReference type="InterPro" id="IPR036465">
    <property type="entry name" value="vWFA_dom_sf"/>
</dbReference>
<comment type="similarity">
    <text evidence="2">Belongs to the calcium channel subunit alpha-2/delta family.</text>
</comment>
<evidence type="ECO:0000256" key="14">
    <source>
        <dbReference type="ARBA" id="ARBA00023303"/>
    </source>
</evidence>
<keyword evidence="13" id="KW-0325">Glycoprotein</keyword>
<sequence>MERGAGGVVQMEMIDVCIDPCLSRRRTRRTAPAPGRAGRGMLPLLKSRPPQDRPHERRHAHTTLEAEFKRNREKDPTLLWQVFGSATGLARYYPASPWVDSRKTPSKIDLYDVRRRPWYIQGAASPKDMLILVDASGSVSGLTLKLIRTSVSEMLETLSDDDYVNVVYFNNKAKNAAESCFTHLVQANVRNKKKLKDAVQNISANGMTDYKKGFKFAFDQLSQVNVTRANCNKIIMLFTDGGEDRAQGIFEQYNKDKKVRIFTFSVGQHNYDKGPIQWMACTNKGYYYEIPSIGAIRINTQEYLDVLGRPMVLADKKAKQVQWTNVYLDALELGLVITGTLPVFNKTTTDDVKDGSKKKIGPNGYYFAIDPNGYVLLHPNLLPKNPKFQEPVTLDFLDAELENDIKVKIRKDMIDGLKGEHTIHTLVKSQDEVSADD</sequence>
<evidence type="ECO:0000256" key="1">
    <source>
        <dbReference type="ARBA" id="ARBA00004479"/>
    </source>
</evidence>
<keyword evidence="5" id="KW-0107">Calcium channel</keyword>
<dbReference type="InterPro" id="IPR002035">
    <property type="entry name" value="VWF_A"/>
</dbReference>
<evidence type="ECO:0000256" key="4">
    <source>
        <dbReference type="ARBA" id="ARBA00022568"/>
    </source>
</evidence>
<dbReference type="SMART" id="SM00327">
    <property type="entry name" value="VWA"/>
    <property type="match status" value="1"/>
</dbReference>
<evidence type="ECO:0000256" key="8">
    <source>
        <dbReference type="ARBA" id="ARBA00022837"/>
    </source>
</evidence>
<evidence type="ECO:0000256" key="11">
    <source>
        <dbReference type="ARBA" id="ARBA00023065"/>
    </source>
</evidence>
<dbReference type="AlphaFoldDB" id="A0A8T2MUM8"/>
<evidence type="ECO:0000259" key="16">
    <source>
        <dbReference type="PROSITE" id="PS50234"/>
    </source>
</evidence>
<evidence type="ECO:0000313" key="18">
    <source>
        <dbReference type="Proteomes" id="UP000824540"/>
    </source>
</evidence>
<dbReference type="Pfam" id="PF00092">
    <property type="entry name" value="VWA"/>
    <property type="match status" value="1"/>
</dbReference>
<feature type="compositionally biased region" description="Low complexity" evidence="15">
    <location>
        <begin position="30"/>
        <end position="40"/>
    </location>
</feature>
<keyword evidence="4" id="KW-0109">Calcium transport</keyword>
<dbReference type="OrthoDB" id="10054666at2759"/>
<evidence type="ECO:0000256" key="5">
    <source>
        <dbReference type="ARBA" id="ARBA00022673"/>
    </source>
</evidence>
<evidence type="ECO:0000313" key="17">
    <source>
        <dbReference type="EMBL" id="KAG9331825.1"/>
    </source>
</evidence>
<evidence type="ECO:0000256" key="6">
    <source>
        <dbReference type="ARBA" id="ARBA00022692"/>
    </source>
</evidence>
<dbReference type="EMBL" id="JAFBMS010000285">
    <property type="protein sequence ID" value="KAG9331825.1"/>
    <property type="molecule type" value="Genomic_DNA"/>
</dbReference>
<reference evidence="17" key="1">
    <citation type="thesis" date="2021" institute="BYU ScholarsArchive" country="Provo, UT, USA">
        <title>Applications of and Algorithms for Genome Assembly and Genomic Analyses with an Emphasis on Marine Teleosts.</title>
        <authorList>
            <person name="Pickett B.D."/>
        </authorList>
    </citation>
    <scope>NUCLEOTIDE SEQUENCE</scope>
    <source>
        <strain evidence="17">HI-2016</strain>
    </source>
</reference>
<dbReference type="SUPFAM" id="SSF53300">
    <property type="entry name" value="vWA-like"/>
    <property type="match status" value="1"/>
</dbReference>
<proteinExistence type="inferred from homology"/>
<evidence type="ECO:0000256" key="12">
    <source>
        <dbReference type="ARBA" id="ARBA00023136"/>
    </source>
</evidence>
<evidence type="ECO:0000256" key="2">
    <source>
        <dbReference type="ARBA" id="ARBA00007060"/>
    </source>
</evidence>
<dbReference type="InterPro" id="IPR051173">
    <property type="entry name" value="Ca_channel_alpha-2/delta"/>
</dbReference>
<dbReference type="PANTHER" id="PTHR10166">
    <property type="entry name" value="VOLTAGE-DEPENDENT CALCIUM CHANNEL SUBUNIT ALPHA-2/DELTA-RELATED"/>
    <property type="match status" value="1"/>
</dbReference>
<dbReference type="PANTHER" id="PTHR10166:SF6">
    <property type="entry name" value="VOLTAGE-DEPENDENT CALCIUM CHANNEL SUBUNIT ALPHA-2_DELTA-1"/>
    <property type="match status" value="1"/>
</dbReference>
<comment type="caution">
    <text evidence="17">The sequence shown here is derived from an EMBL/GenBank/DDBJ whole genome shotgun (WGS) entry which is preliminary data.</text>
</comment>
<gene>
    <name evidence="17" type="ORF">JZ751_016932</name>
</gene>
<feature type="domain" description="VWFA" evidence="16">
    <location>
        <begin position="128"/>
        <end position="307"/>
    </location>
</feature>
<evidence type="ECO:0000256" key="13">
    <source>
        <dbReference type="ARBA" id="ARBA00023180"/>
    </source>
</evidence>
<dbReference type="GO" id="GO:0005245">
    <property type="term" value="F:voltage-gated calcium channel activity"/>
    <property type="evidence" value="ECO:0007669"/>
    <property type="project" value="TreeGrafter"/>
</dbReference>
<feature type="region of interest" description="Disordered" evidence="15">
    <location>
        <begin position="26"/>
        <end position="58"/>
    </location>
</feature>
<dbReference type="PROSITE" id="PS50234">
    <property type="entry name" value="VWFA"/>
    <property type="match status" value="1"/>
</dbReference>
<evidence type="ECO:0000256" key="9">
    <source>
        <dbReference type="ARBA" id="ARBA00022882"/>
    </source>
</evidence>
<keyword evidence="9" id="KW-0851">Voltage-gated channel</keyword>
<name>A0A8T2MUM8_9TELE</name>
<dbReference type="GO" id="GO:1990454">
    <property type="term" value="C:L-type voltage-gated calcium channel complex"/>
    <property type="evidence" value="ECO:0007669"/>
    <property type="project" value="TreeGrafter"/>
</dbReference>
<dbReference type="FunFam" id="3.40.50.410:FF:000006">
    <property type="entry name" value="voltage-dependent calcium channel subunit alpha-2/delta-1 isoform X1"/>
    <property type="match status" value="1"/>
</dbReference>
<evidence type="ECO:0000256" key="7">
    <source>
        <dbReference type="ARBA" id="ARBA00022729"/>
    </source>
</evidence>
<organism evidence="17 18">
    <name type="scientific">Albula glossodonta</name>
    <name type="common">roundjaw bonefish</name>
    <dbReference type="NCBI Taxonomy" id="121402"/>
    <lineage>
        <taxon>Eukaryota</taxon>
        <taxon>Metazoa</taxon>
        <taxon>Chordata</taxon>
        <taxon>Craniata</taxon>
        <taxon>Vertebrata</taxon>
        <taxon>Euteleostomi</taxon>
        <taxon>Actinopterygii</taxon>
        <taxon>Neopterygii</taxon>
        <taxon>Teleostei</taxon>
        <taxon>Albuliformes</taxon>
        <taxon>Albulidae</taxon>
        <taxon>Albula</taxon>
    </lineage>
</organism>
<dbReference type="Proteomes" id="UP000824540">
    <property type="component" value="Unassembled WGS sequence"/>
</dbReference>
<keyword evidence="6" id="KW-0812">Transmembrane</keyword>
<keyword evidence="18" id="KW-1185">Reference proteome</keyword>
<keyword evidence="7" id="KW-0732">Signal</keyword>